<evidence type="ECO:0000313" key="3">
    <source>
        <dbReference type="Proteomes" id="UP001465668"/>
    </source>
</evidence>
<dbReference type="InterPro" id="IPR052895">
    <property type="entry name" value="HetReg/Transcr_Mod"/>
</dbReference>
<evidence type="ECO:0000259" key="1">
    <source>
        <dbReference type="Pfam" id="PF06985"/>
    </source>
</evidence>
<reference evidence="2 3" key="1">
    <citation type="submission" date="2024-02" db="EMBL/GenBank/DDBJ databases">
        <title>First draft genome assembly of two strains of Seiridium cardinale.</title>
        <authorList>
            <person name="Emiliani G."/>
            <person name="Scali E."/>
        </authorList>
    </citation>
    <scope>NUCLEOTIDE SEQUENCE [LARGE SCALE GENOMIC DNA]</scope>
    <source>
        <strain evidence="2 3">BM-138-000479</strain>
    </source>
</reference>
<protein>
    <submittedName>
        <fullName evidence="2">Heterokaryon incompatibility domain-containing protein</fullName>
    </submittedName>
</protein>
<evidence type="ECO:0000313" key="2">
    <source>
        <dbReference type="EMBL" id="KAK9779546.1"/>
    </source>
</evidence>
<dbReference type="EMBL" id="JARVKM010000010">
    <property type="protein sequence ID" value="KAK9779546.1"/>
    <property type="molecule type" value="Genomic_DNA"/>
</dbReference>
<dbReference type="InterPro" id="IPR010730">
    <property type="entry name" value="HET"/>
</dbReference>
<gene>
    <name evidence="2" type="ORF">SCAR479_03612</name>
</gene>
<keyword evidence="3" id="KW-1185">Reference proteome</keyword>
<sequence>MRFSMNAASRDPCIFEYGLLGPVNKKSQGKTIIKVPWQLVFIIYIVGQYAQGVYIGYYKEGYWWSRNSNIHFLSTDHDIEANKDGSEERKIKNENGYAPRIGAHEIRVLILYPGEKGSPIKCGLQHPSLQAKPKFEALSYVWGDPTVTKDISCDGNPRNVGQNLYNALDWLRRQDAGRVLWVDALCIDQTDNRKTTQQVRIMGQIYSRVNRMLIWLGNSRGVVTPLKSVFTNPLYVRAQDLLIRLGFHDTSDMGIAMLQEHQTSAKVDWDPLMPVVKSPWFTRIWCIQELVLAKKPSIITGDSMVPWDDFADRVNERRGWFELQQIDHDDEKHPPMRNFYILHDMRQKHKNKRGNKHTLLELLFLTRGFQATDPRNKLFALVGLAGDILASNWK</sequence>
<dbReference type="PANTHER" id="PTHR24148">
    <property type="entry name" value="ANKYRIN REPEAT DOMAIN-CONTAINING PROTEIN 39 HOMOLOG-RELATED"/>
    <property type="match status" value="1"/>
</dbReference>
<organism evidence="2 3">
    <name type="scientific">Seiridium cardinale</name>
    <dbReference type="NCBI Taxonomy" id="138064"/>
    <lineage>
        <taxon>Eukaryota</taxon>
        <taxon>Fungi</taxon>
        <taxon>Dikarya</taxon>
        <taxon>Ascomycota</taxon>
        <taxon>Pezizomycotina</taxon>
        <taxon>Sordariomycetes</taxon>
        <taxon>Xylariomycetidae</taxon>
        <taxon>Amphisphaeriales</taxon>
        <taxon>Sporocadaceae</taxon>
        <taxon>Seiridium</taxon>
    </lineage>
</organism>
<dbReference type="PANTHER" id="PTHR24148:SF64">
    <property type="entry name" value="HETEROKARYON INCOMPATIBILITY DOMAIN-CONTAINING PROTEIN"/>
    <property type="match status" value="1"/>
</dbReference>
<accession>A0ABR2Y0X3</accession>
<feature type="domain" description="Heterokaryon incompatibility" evidence="1">
    <location>
        <begin position="135"/>
        <end position="289"/>
    </location>
</feature>
<name>A0ABR2Y0X3_9PEZI</name>
<comment type="caution">
    <text evidence="2">The sequence shown here is derived from an EMBL/GenBank/DDBJ whole genome shotgun (WGS) entry which is preliminary data.</text>
</comment>
<dbReference type="Proteomes" id="UP001465668">
    <property type="component" value="Unassembled WGS sequence"/>
</dbReference>
<dbReference type="Pfam" id="PF06985">
    <property type="entry name" value="HET"/>
    <property type="match status" value="1"/>
</dbReference>
<proteinExistence type="predicted"/>